<name>A0ABT3BRR3_9PSED</name>
<evidence type="ECO:0000313" key="2">
    <source>
        <dbReference type="Proteomes" id="UP001207294"/>
    </source>
</evidence>
<dbReference type="EMBL" id="JAOXML010000001">
    <property type="protein sequence ID" value="MCV4375525.1"/>
    <property type="molecule type" value="Genomic_DNA"/>
</dbReference>
<dbReference type="RefSeq" id="WP_232849641.1">
    <property type="nucleotide sequence ID" value="NZ_JAFGZD010000031.1"/>
</dbReference>
<protein>
    <recommendedName>
        <fullName evidence="3">Integrase</fullName>
    </recommendedName>
</protein>
<reference evidence="1 2" key="1">
    <citation type="submission" date="2022-10" db="EMBL/GenBank/DDBJ databases">
        <title>Characterization of Pseudomonas capsici strains from pepper and tomato in Georgia.</title>
        <authorList>
            <person name="Zhao M."/>
            <person name="Dutta B."/>
        </authorList>
    </citation>
    <scope>NUCLEOTIDE SEQUENCE [LARGE SCALE GENOMIC DNA]</scope>
    <source>
        <strain evidence="1 2">Pc20-5</strain>
    </source>
</reference>
<keyword evidence="2" id="KW-1185">Reference proteome</keyword>
<organism evidence="1 2">
    <name type="scientific">Pseudomonas capsici</name>
    <dbReference type="NCBI Taxonomy" id="2810614"/>
    <lineage>
        <taxon>Bacteria</taxon>
        <taxon>Pseudomonadati</taxon>
        <taxon>Pseudomonadota</taxon>
        <taxon>Gammaproteobacteria</taxon>
        <taxon>Pseudomonadales</taxon>
        <taxon>Pseudomonadaceae</taxon>
        <taxon>Pseudomonas</taxon>
    </lineage>
</organism>
<dbReference type="Proteomes" id="UP001207294">
    <property type="component" value="Unassembled WGS sequence"/>
</dbReference>
<proteinExistence type="predicted"/>
<evidence type="ECO:0008006" key="3">
    <source>
        <dbReference type="Google" id="ProtNLM"/>
    </source>
</evidence>
<accession>A0ABT3BRR3</accession>
<evidence type="ECO:0000313" key="1">
    <source>
        <dbReference type="EMBL" id="MCV4375525.1"/>
    </source>
</evidence>
<sequence length="136" mass="15582">MPKAVTSILNIDEAILACHFEAILAVTPSGRRQADNLVARIGKADTVFFQQIGSRTRDQYLRLLKKYLSWCVTRYLPRARQNSATHADIDVVFADVADVIERRFESHIINARPDRTRYRSLTDTQLQIVRTLYSST</sequence>
<comment type="caution">
    <text evidence="1">The sequence shown here is derived from an EMBL/GenBank/DDBJ whole genome shotgun (WGS) entry which is preliminary data.</text>
</comment>
<dbReference type="GeneID" id="93564404"/>
<gene>
    <name evidence="1" type="ORF">OH718_02845</name>
</gene>